<keyword evidence="5" id="KW-0677">Repeat</keyword>
<evidence type="ECO:0000256" key="6">
    <source>
        <dbReference type="ARBA" id="ARBA00023136"/>
    </source>
</evidence>
<dbReference type="OrthoDB" id="676979at2759"/>
<keyword evidence="12" id="KW-1185">Reference proteome</keyword>
<dbReference type="FunFam" id="3.80.10.10:FF:000383">
    <property type="entry name" value="Leucine-rich repeat receptor protein kinase EMS1"/>
    <property type="match status" value="1"/>
</dbReference>
<dbReference type="FunFam" id="1.10.510.10:FF:000448">
    <property type="entry name" value="Putative LRR receptor-like serine/threonine-protein kinase"/>
    <property type="match status" value="1"/>
</dbReference>
<dbReference type="InterPro" id="IPR011009">
    <property type="entry name" value="Kinase-like_dom_sf"/>
</dbReference>
<evidence type="ECO:0000256" key="8">
    <source>
        <dbReference type="SAM" id="MobiDB-lite"/>
    </source>
</evidence>
<dbReference type="InterPro" id="IPR055414">
    <property type="entry name" value="LRR_R13L4/SHOC2-like"/>
</dbReference>
<evidence type="ECO:0000256" key="7">
    <source>
        <dbReference type="ARBA" id="ARBA00023180"/>
    </source>
</evidence>
<dbReference type="Pfam" id="PF23598">
    <property type="entry name" value="LRR_14"/>
    <property type="match status" value="1"/>
</dbReference>
<feature type="compositionally biased region" description="Acidic residues" evidence="8">
    <location>
        <begin position="848"/>
        <end position="858"/>
    </location>
</feature>
<dbReference type="InterPro" id="IPR001245">
    <property type="entry name" value="Ser-Thr/Tyr_kinase_cat_dom"/>
</dbReference>
<dbReference type="PANTHER" id="PTHR48007">
    <property type="entry name" value="LEUCINE-RICH REPEAT RECEPTOR-LIKE PROTEIN KINASE PXC1"/>
    <property type="match status" value="1"/>
</dbReference>
<dbReference type="SUPFAM" id="SSF52058">
    <property type="entry name" value="L domain-like"/>
    <property type="match status" value="1"/>
</dbReference>
<protein>
    <submittedName>
        <fullName evidence="11">Protein brassinosteroid insensitive 1</fullName>
    </submittedName>
</protein>
<evidence type="ECO:0000256" key="5">
    <source>
        <dbReference type="ARBA" id="ARBA00022737"/>
    </source>
</evidence>
<dbReference type="InterPro" id="IPR000719">
    <property type="entry name" value="Prot_kinase_dom"/>
</dbReference>
<dbReference type="AlphaFoldDB" id="A0A4D6MEH5"/>
<dbReference type="PROSITE" id="PS50011">
    <property type="entry name" value="PROTEIN_KINASE_DOM"/>
    <property type="match status" value="1"/>
</dbReference>
<keyword evidence="7" id="KW-0325">Glycoprotein</keyword>
<dbReference type="InterPro" id="IPR046959">
    <property type="entry name" value="PRK1-6/SRF4-like"/>
</dbReference>
<proteinExistence type="predicted"/>
<feature type="domain" description="Protein kinase" evidence="10">
    <location>
        <begin position="484"/>
        <end position="766"/>
    </location>
</feature>
<keyword evidence="4" id="KW-0732">Signal</keyword>
<feature type="region of interest" description="Disordered" evidence="8">
    <location>
        <begin position="802"/>
        <end position="858"/>
    </location>
</feature>
<dbReference type="SUPFAM" id="SSF56112">
    <property type="entry name" value="Protein kinase-like (PK-like)"/>
    <property type="match status" value="1"/>
</dbReference>
<reference evidence="11 12" key="1">
    <citation type="submission" date="2019-04" db="EMBL/GenBank/DDBJ databases">
        <title>An improved genome assembly and genetic linkage map for asparagus bean, Vigna unguiculata ssp. sesquipedialis.</title>
        <authorList>
            <person name="Xia Q."/>
            <person name="Zhang R."/>
            <person name="Dong Y."/>
        </authorList>
    </citation>
    <scope>NUCLEOTIDE SEQUENCE [LARGE SCALE GENOMIC DNA]</scope>
    <source>
        <tissue evidence="11">Leaf</tissue>
    </source>
</reference>
<feature type="compositionally biased region" description="Basic and acidic residues" evidence="8">
    <location>
        <begin position="809"/>
        <end position="819"/>
    </location>
</feature>
<dbReference type="PANTHER" id="PTHR48007:SF81">
    <property type="entry name" value="PROTEIN KINASE DOMAIN-CONTAINING PROTEIN"/>
    <property type="match status" value="1"/>
</dbReference>
<dbReference type="FunFam" id="3.80.10.10:FF:000041">
    <property type="entry name" value="LRR receptor-like serine/threonine-protein kinase ERECTA"/>
    <property type="match status" value="1"/>
</dbReference>
<evidence type="ECO:0000256" key="1">
    <source>
        <dbReference type="ARBA" id="ARBA00004236"/>
    </source>
</evidence>
<evidence type="ECO:0000259" key="10">
    <source>
        <dbReference type="PROSITE" id="PS50011"/>
    </source>
</evidence>
<feature type="transmembrane region" description="Helical" evidence="9">
    <location>
        <begin position="6"/>
        <end position="26"/>
    </location>
</feature>
<evidence type="ECO:0000256" key="3">
    <source>
        <dbReference type="ARBA" id="ARBA00022614"/>
    </source>
</evidence>
<keyword evidence="3" id="KW-0433">Leucine-rich repeat</keyword>
<evidence type="ECO:0000256" key="9">
    <source>
        <dbReference type="SAM" id="Phobius"/>
    </source>
</evidence>
<accession>A0A4D6MEH5</accession>
<dbReference type="InterPro" id="IPR032675">
    <property type="entry name" value="LRR_dom_sf"/>
</dbReference>
<dbReference type="GO" id="GO:0005524">
    <property type="term" value="F:ATP binding"/>
    <property type="evidence" value="ECO:0007669"/>
    <property type="project" value="InterPro"/>
</dbReference>
<evidence type="ECO:0000256" key="2">
    <source>
        <dbReference type="ARBA" id="ARBA00022475"/>
    </source>
</evidence>
<sequence length="858" mass="93744">MGMGEIAVSVVSMLLLMAGLTMGMRLSSTTEWHALRELRSSLGIRAKYWPIKAEPCGNWTGVHCRNGRVVGINVSGLRRTRSGSLNPSFEVDSLVNLTLLESFNASGFMLNGSIPEWLGERMKVLDVLDLRLCSVMGLIPYSIGELSRLKVLVLSGNVLTGKMPSTLGNLTGLTVLDLSNNTLSGIVPASVTQLGNLTRLDLSNNYFSGTVPAELGALSSLQNLNLSGNSFTGSVPSQLGNLSKLVEIDLSKNFLSGSFFGNLSFSRLSALEVLILSENSFDGALPHNFSSTPRLSFLDVSSNNFTGTLQNFTSWNDNSAGVAFNLSNNMFYGLVNTLLYKFKKVDLSSNYLEGEVQSGGNVTLDRNCLQMTPNQRNLEECRDFYAARNLTFAFAESKSSSRRVVFILVGIFGGLGFIAVLTLVLVLVLKQCHSHRSSEVQRGTKEEGPIEEGENPIPPKDADFVTGVGEAFSSEQIIRLTGNFADANIIKHGHSGVLFLGVLESGATVVVKRIDLNLFKRESYVVELRLLSKVSHARLVPILGHCLDNENEKCIVYKYMPNRDLATSLHRVNESDGKLQSLDWITRLKIAIGAAEGLAYLHECSPPLVHRDVQASSILLDDKFEVRLGSLSQVTAQGDVQQGVISRVFSKPPSTSEGDPGKSSVTCTYDVYCFGKILLELITGNIEVSKSDDGTTKEWLEQTLPYITLYDKERVTKIVDPQLIVDEDLLEEVWAMAIVAHACLNPKPSKRPPMRHVLKALENPLKIVREDNISSARLRSNSSRKSWSTAFFGSWRHSSSDSVVATTHANKESTSDTKKSRVGSQSSGNDHSSSNKRSSNEIFPEPLEVQDVEAGEAG</sequence>
<keyword evidence="6 9" id="KW-0472">Membrane</keyword>
<dbReference type="FunFam" id="3.30.200.20:FF:000433">
    <property type="entry name" value="Predicted protein"/>
    <property type="match status" value="1"/>
</dbReference>
<dbReference type="PRINTS" id="PR00019">
    <property type="entry name" value="LEURICHRPT"/>
</dbReference>
<dbReference type="Pfam" id="PF07714">
    <property type="entry name" value="PK_Tyr_Ser-Thr"/>
    <property type="match status" value="1"/>
</dbReference>
<comment type="subcellular location">
    <subcellularLocation>
        <location evidence="1">Cell membrane</location>
    </subcellularLocation>
</comment>
<dbReference type="GO" id="GO:0004674">
    <property type="term" value="F:protein serine/threonine kinase activity"/>
    <property type="evidence" value="ECO:0007669"/>
    <property type="project" value="UniProtKB-EC"/>
</dbReference>
<dbReference type="Gene3D" id="3.30.200.20">
    <property type="entry name" value="Phosphorylase Kinase, domain 1"/>
    <property type="match status" value="1"/>
</dbReference>
<dbReference type="Proteomes" id="UP000501690">
    <property type="component" value="Linkage Group LG7"/>
</dbReference>
<feature type="compositionally biased region" description="Low complexity" evidence="8">
    <location>
        <begin position="824"/>
        <end position="837"/>
    </location>
</feature>
<dbReference type="Gramene" id="Vigun08g015600.1.v1.2">
    <property type="protein sequence ID" value="Vigun08g015600.1.v1.2"/>
    <property type="gene ID" value="Vigun08g015600.v1.2"/>
</dbReference>
<dbReference type="InterPro" id="IPR003591">
    <property type="entry name" value="Leu-rich_rpt_typical-subtyp"/>
</dbReference>
<evidence type="ECO:0000313" key="11">
    <source>
        <dbReference type="EMBL" id="QCD98871.1"/>
    </source>
</evidence>
<keyword evidence="9" id="KW-1133">Transmembrane helix</keyword>
<gene>
    <name evidence="11" type="ORF">DEO72_LG7g148</name>
</gene>
<name>A0A4D6MEH5_VIGUN</name>
<dbReference type="GO" id="GO:0005886">
    <property type="term" value="C:plasma membrane"/>
    <property type="evidence" value="ECO:0007669"/>
    <property type="project" value="UniProtKB-SubCell"/>
</dbReference>
<evidence type="ECO:0000256" key="4">
    <source>
        <dbReference type="ARBA" id="ARBA00022729"/>
    </source>
</evidence>
<keyword evidence="9" id="KW-0812">Transmembrane</keyword>
<dbReference type="SMART" id="SM00369">
    <property type="entry name" value="LRR_TYP"/>
    <property type="match status" value="5"/>
</dbReference>
<dbReference type="Gene3D" id="3.80.10.10">
    <property type="entry name" value="Ribonuclease Inhibitor"/>
    <property type="match status" value="3"/>
</dbReference>
<dbReference type="EMBL" id="CP039351">
    <property type="protein sequence ID" value="QCD98871.1"/>
    <property type="molecule type" value="Genomic_DNA"/>
</dbReference>
<evidence type="ECO:0000313" key="12">
    <source>
        <dbReference type="Proteomes" id="UP000501690"/>
    </source>
</evidence>
<feature type="transmembrane region" description="Helical" evidence="9">
    <location>
        <begin position="404"/>
        <end position="429"/>
    </location>
</feature>
<organism evidence="11 12">
    <name type="scientific">Vigna unguiculata</name>
    <name type="common">Cowpea</name>
    <dbReference type="NCBI Taxonomy" id="3917"/>
    <lineage>
        <taxon>Eukaryota</taxon>
        <taxon>Viridiplantae</taxon>
        <taxon>Streptophyta</taxon>
        <taxon>Embryophyta</taxon>
        <taxon>Tracheophyta</taxon>
        <taxon>Spermatophyta</taxon>
        <taxon>Magnoliopsida</taxon>
        <taxon>eudicotyledons</taxon>
        <taxon>Gunneridae</taxon>
        <taxon>Pentapetalae</taxon>
        <taxon>rosids</taxon>
        <taxon>fabids</taxon>
        <taxon>Fabales</taxon>
        <taxon>Fabaceae</taxon>
        <taxon>Papilionoideae</taxon>
        <taxon>50 kb inversion clade</taxon>
        <taxon>NPAAA clade</taxon>
        <taxon>indigoferoid/millettioid clade</taxon>
        <taxon>Phaseoleae</taxon>
        <taxon>Vigna</taxon>
    </lineage>
</organism>
<dbReference type="Gene3D" id="1.10.510.10">
    <property type="entry name" value="Transferase(Phosphotransferase) domain 1"/>
    <property type="match status" value="1"/>
</dbReference>
<keyword evidence="2" id="KW-1003">Cell membrane</keyword>